<dbReference type="Proteomes" id="UP000316270">
    <property type="component" value="Chromosome 2"/>
</dbReference>
<dbReference type="Gene3D" id="3.90.640.10">
    <property type="entry name" value="Actin, Chain A, domain 4"/>
    <property type="match status" value="1"/>
</dbReference>
<dbReference type="STRING" id="50376.A0A517L084"/>
<gene>
    <name evidence="1" type="ORF">FKW77_009482</name>
</gene>
<sequence length="645" mass="72898">MENGLDLIVAIDYGMTCTGVAYANLTRGETVRCIQKWPGRAQANENKVPTVVVYDKHDEEISSWGFMSETRAEQNHPTRRYCDWFKTFLDPTVLAQAQAKDPLNSPKSQAAVDQWTEDYLRLLFQHIESKLSQELESVNKPWPLATIEFVFSVPTTWPMSTVNKFKAIASCAGFASHANHTLNIGLTEAEAAAVYVSVEAQVMFAENQVLLVCDAGGGTTDLSVMRVSRLQKGIPALKQLDVVNGRNIGSAQIDQAFEDMVLSRLEQANQERPLGLDLDDTAWMMMKSAQYQDAKCCYGSPDDTDFSVLIPTLDLSYTNERFRIVNGAMKFTLADLQSLFDKQITRLFELIDAQMDSFDRKFPNDSIAHLVLSGGLGNSAYVQRKMKQRYAMNVHTSLQVHVAPEPQLAVSKGIVIDWLRGKKNQPVLEWRCCRSSYGTECKVLYDPKNPEHIGQPTHIDPLNQKQYITRAIAWFVTKGQPINVNEPISHKFSRSIPPGDPRRAFPESVVQSDLDKEFLPFRVGPGVNVLCEVKSDLSNVDEKKFKMKNRHWWQLKDKYLRVDYIVKVVVGPADLQFQLWFDGEMMKMGDPIQIKWEETSAPLSPVQTFDHQIYQEAAPQGFARASVMGLNRSTFFRETVGGLMR</sequence>
<dbReference type="CDD" id="cd10170">
    <property type="entry name" value="ASKHA_NBD_HSP70"/>
    <property type="match status" value="1"/>
</dbReference>
<keyword evidence="2" id="KW-1185">Reference proteome</keyword>
<dbReference type="OrthoDB" id="2394218at2759"/>
<evidence type="ECO:0000313" key="1">
    <source>
        <dbReference type="EMBL" id="QDS69006.1"/>
    </source>
</evidence>
<dbReference type="PANTHER" id="PTHR42749:SF1">
    <property type="entry name" value="CELL SHAPE-DETERMINING PROTEIN MREB"/>
    <property type="match status" value="1"/>
</dbReference>
<proteinExistence type="predicted"/>
<organism evidence="1 2">
    <name type="scientific">Venturia effusa</name>
    <dbReference type="NCBI Taxonomy" id="50376"/>
    <lineage>
        <taxon>Eukaryota</taxon>
        <taxon>Fungi</taxon>
        <taxon>Dikarya</taxon>
        <taxon>Ascomycota</taxon>
        <taxon>Pezizomycotina</taxon>
        <taxon>Dothideomycetes</taxon>
        <taxon>Pleosporomycetidae</taxon>
        <taxon>Venturiales</taxon>
        <taxon>Venturiaceae</taxon>
        <taxon>Venturia</taxon>
    </lineage>
</organism>
<dbReference type="Gene3D" id="3.30.420.40">
    <property type="match status" value="2"/>
</dbReference>
<dbReference type="InterPro" id="IPR043129">
    <property type="entry name" value="ATPase_NBD"/>
</dbReference>
<dbReference type="PANTHER" id="PTHR42749">
    <property type="entry name" value="CELL SHAPE-DETERMINING PROTEIN MREB"/>
    <property type="match status" value="1"/>
</dbReference>
<evidence type="ECO:0008006" key="3">
    <source>
        <dbReference type="Google" id="ProtNLM"/>
    </source>
</evidence>
<accession>A0A517L084</accession>
<reference evidence="1 2" key="1">
    <citation type="submission" date="2019-07" db="EMBL/GenBank/DDBJ databases">
        <title>Finished genome of Venturia effusa.</title>
        <authorList>
            <person name="Young C.A."/>
            <person name="Cox M.P."/>
            <person name="Ganley A.R.D."/>
            <person name="David W.J."/>
        </authorList>
    </citation>
    <scope>NUCLEOTIDE SEQUENCE [LARGE SCALE GENOMIC DNA]</scope>
    <source>
        <strain evidence="2">albino</strain>
    </source>
</reference>
<dbReference type="SUPFAM" id="SSF53067">
    <property type="entry name" value="Actin-like ATPase domain"/>
    <property type="match status" value="2"/>
</dbReference>
<protein>
    <recommendedName>
        <fullName evidence="3">Actin-like ATPase domain-containing protein</fullName>
    </recommendedName>
</protein>
<name>A0A517L084_9PEZI</name>
<dbReference type="EMBL" id="CP042186">
    <property type="protein sequence ID" value="QDS69006.1"/>
    <property type="molecule type" value="Genomic_DNA"/>
</dbReference>
<dbReference type="AlphaFoldDB" id="A0A517L084"/>
<evidence type="ECO:0000313" key="2">
    <source>
        <dbReference type="Proteomes" id="UP000316270"/>
    </source>
</evidence>